<accession>A0ABN3YSH5</accession>
<gene>
    <name evidence="1" type="ordered locus">Fisuc_0770</name>
</gene>
<keyword evidence="2" id="KW-1185">Reference proteome</keyword>
<evidence type="ECO:0000313" key="2">
    <source>
        <dbReference type="Proteomes" id="UP000001497"/>
    </source>
</evidence>
<name>A0ABN3YSH5_FIBSS</name>
<proteinExistence type="predicted"/>
<reference evidence="1" key="1">
    <citation type="submission" date="2009-10" db="EMBL/GenBank/DDBJ databases">
        <title>Complete sequence of Fibrobacter succinogenes subsp. succinogenes S85.</title>
        <authorList>
            <consortium name="US DOE Joint Genome Institute"/>
            <person name="Lucas S."/>
            <person name="Copeland A."/>
            <person name="Lapidus A."/>
            <person name="Glavina del Rio T."/>
            <person name="Tice H."/>
            <person name="Bruce D."/>
            <person name="Goodwin L."/>
            <person name="Pitluck S."/>
            <person name="Chertkov O."/>
            <person name="Detter J.C."/>
            <person name="Han C."/>
            <person name="Tapia R."/>
            <person name="Larimer F."/>
            <person name="Land M."/>
            <person name="Hauser L."/>
            <person name="Kyrpides N."/>
            <person name="Mikhailova N."/>
            <person name="Weimer P.J."/>
            <person name="Stevenson D.M."/>
            <person name="Boyum J."/>
            <person name="Brumm P.I."/>
            <person name="Mead D."/>
        </authorList>
    </citation>
    <scope>NUCLEOTIDE SEQUENCE [LARGE SCALE GENOMIC DNA]</scope>
    <source>
        <strain evidence="1">S85</strain>
    </source>
</reference>
<protein>
    <submittedName>
        <fullName evidence="1">Uncharacterized protein</fullName>
    </submittedName>
</protein>
<dbReference type="Proteomes" id="UP000001497">
    <property type="component" value="Chromosome"/>
</dbReference>
<dbReference type="EMBL" id="CP001792">
    <property type="protein sequence ID" value="ACX74380.1"/>
    <property type="molecule type" value="Genomic_DNA"/>
</dbReference>
<organism evidence="1 2">
    <name type="scientific">Fibrobacter succinogenes (strain ATCC 19169 / S85)</name>
    <dbReference type="NCBI Taxonomy" id="59374"/>
    <lineage>
        <taxon>Bacteria</taxon>
        <taxon>Pseudomonadati</taxon>
        <taxon>Fibrobacterota</taxon>
        <taxon>Fibrobacteria</taxon>
        <taxon>Fibrobacterales</taxon>
        <taxon>Fibrobacteraceae</taxon>
        <taxon>Fibrobacter</taxon>
    </lineage>
</organism>
<sequence length="2165" mass="237305">MFSKKGVSLVTVLLFMLVATIAATATFKWLTSENRSSATRMQTQEARQSAIAGIQSTRAWMTNNANEVGALVRQYVLGGKQPILLNSRVSPHISSKQDFNVWLTGVSETNGYFKFKILSEGIARNDSKHTEAAIINVSGLYQVSIPEIEEEETYKNIAYDYSYFGGSISNHGDAKLSSMLINGNWSGNPIGIDKNIIITGHASLSGDNVDIYGTGCIGGDLYTDNGIEAKNLYVHGTAHKYGTKNKPGNQGVSNHAYFDGIVEQDATKPFLVGGNLTIKNVFKTHMASGNNPVTINGNLCIDSAISQIQIGEASGASPSDLQNFTVKGDVWASHTNAFYTKGGDFHEYYYKLILGENEGSKVYLPDAFHSNDYVTMRNSKTWNDYMPYIYVEAAPSKYYFYHVESGVTDVTYDGSKYFVGGYQYPHHYNYSYVPRKLSPYCNKDENSEKPVLRVTPWFKSNGTLTNEHQATKPIACADSVKQVCYDIWEEKPGCDGASFKVDDILKTAYSQFEKYADSGCAKDITTLNDSFPEVANTCYDDNTKDDYKKKNHMYNGYLVVKIEAKQLSQNYGDGLKGKFIIIVTNKPGQVAFPPTEGTNDYVFLYLTQGAGELMGLGTSNYNYFIYTKEDIGSSTYSETTHQITPSGGILFNHASLSGSVYAEVGTGTKCAKVAALTSSKPLLFNQDLMNSLTINRIICDASVTNCGGAAFSSSSSAAPMSSSASEESINGKDPYYISIAPQLNVTLESQYKATEAAPEDASNIDPSILVIPRIIYLSKNAAGKLADYYSVLSLNGANENKSPSKVSCNGSFSTTEKLYTGTELTPGTYTCNYASTNYGTVPFYVVVSNASGELPIVSFPTAPLDVQALSLNSSVDVSVHIGKATNTSGKIKFDVAINQAINGWTITPKAGVTARSGSGSALYYTVEVTPNATAEQDIEIFTISASSNADDGDMYFTLSAPTELCRLVSGAGLNHHVYLRAHTTINKGELSDYCAINDCDEDMQEKSERPDCEISDEWVIAHGTACSIVEKNYSWKCLTNTAISLASVSSADIPQACEIIIPSTNNTITTPVGGETRNLYGSLKRKKVELIVNLKNAFDKSTSVTFQGQSYSQSETCTKENSPCTFHVLAGEQYVFTHEEYGEDQGNFNYWACEGDNCTNPTTHEDEPTFTFYGPHTISAEFNKESHCYYDDFSNIGAFCSNGDENCIDTCATALSKGTHCAPKNSKQHKSHWLMTYHNSGSGNNADYVRPNFGAGSIFASNTSNANNQSGKVSVILRNMTAGLYGTMFSLVQTSVLEKANSNDFLNSGFIFRSNGNEHLILNVYGVSKPNNSGELTFRVCKVSGQSINNTNKGSCQLVSKKEGSSPLSITSNTFIKVRFTIDDNDLLSITAKVDDDTWEGELNVRDFGCNDADNAFVGISLADPDFKIYDNGWVPSSFDETCWDVPTVTCNFVDKYEIVPLNDYVSPKVLISSWFSEKNCYTEYYYNGCDNATSTCVNGTGTPGEIGSKLSGETYKFTQDGQHGYLIDENKRAQDASIKVVCPGDAGSLDLAQDYYSCGTFQVGTTQNCIHDFEIWNETQYMSANVPYEFPTPKTNGVNLREAKLHINVKVDDIKDGNDLGTNLKVYLQSANKMQSLTRTISAAGPHDINVDDLIGTTGFNPEQVTNVVITSDNSINIEKLHIHSNCPNKLDLKCEQAVYDYTKLGWKIKINPQKDGVKCSYTSSDMNIDSETDVNCSDVVYLQYKNGYVNNWIIYNDLPTFTVTATNNFGSESCSIKGERPGNNNITCSVPSDQQTIPFDSKAPTFNFKFGENAYGWDYNVTYKAYLDNEVVKEGSAKLGAQQSYTPSDSDVKPSSGAHTYKVDFTIGAWTQSCKATFTVEDKTKQAPTISSCSVTDNGKFTAVVSNPDDVNYTYTFTIMDNIGNKLVDGATGTGNETSLEYTYAPGKEGTYRYTVKIGESSCTKQRTVSSPIELKCQDITGQNASDMITVNPIVNNCSGCTYKIFDGELEKSSDLTFSDPNATGTKKYRLRATDENDNVANCDFNVSFNSESNQTTTLVHSDNPSWEYFAEGSHKVKCTGKQYYGHLVCKCPNSAWNYYDCRMKYNGTEIRVSSNQSVSVDGSNSQCYNNYVATIEILSPYTTGYNNQTLTQGRGMYCAHTW</sequence>
<dbReference type="RefSeq" id="WP_015731819.1">
    <property type="nucleotide sequence ID" value="NC_013410.1"/>
</dbReference>
<evidence type="ECO:0000313" key="1">
    <source>
        <dbReference type="EMBL" id="ACX74380.1"/>
    </source>
</evidence>